<feature type="domain" description="HD-Zip IV C-terminal" evidence="1">
    <location>
        <begin position="1"/>
        <end position="108"/>
    </location>
</feature>
<dbReference type="STRING" id="4072.A0A2G3ANP8"/>
<keyword evidence="3" id="KW-1185">Reference proteome</keyword>
<sequence length="320" mass="36599">MMKVAQRMASSFCVSTSLSNGQQWNNISTLDEFEVRATLQKCTDSGHPNGVVISAASPIPPLHVFNFLRDERTRSQRDVLFNQNSIQEVAHIANDSHPGNSISVLRAWFRELPSGVLDSLSPRQLRCHFGKVSETRSRFNEKDQRLILPLSQLRNHRAISFLCGSAKFSKVLRFSKLMITNDQYKWLEKDLTNVDWTVTPWLVVFYPSSFGQLENLILCCTDGLEIQWKVLKEKDTRFGDTCRYVAEAHVQVLQFDEAEKLCQMALDIHKEKNSSTSPEEAADRRGDSWGLFTFRRETMRLLVSILCFGRHSHGSQWPGS</sequence>
<proteinExistence type="predicted"/>
<reference evidence="2 3" key="2">
    <citation type="journal article" date="2017" name="Genome Biol.">
        <title>New reference genome sequences of hot pepper reveal the massive evolution of plant disease-resistance genes by retroduplication.</title>
        <authorList>
            <person name="Kim S."/>
            <person name="Park J."/>
            <person name="Yeom S.I."/>
            <person name="Kim Y.M."/>
            <person name="Seo E."/>
            <person name="Kim K.T."/>
            <person name="Kim M.S."/>
            <person name="Lee J.M."/>
            <person name="Cheong K."/>
            <person name="Shin H.S."/>
            <person name="Kim S.B."/>
            <person name="Han K."/>
            <person name="Lee J."/>
            <person name="Park M."/>
            <person name="Lee H.A."/>
            <person name="Lee H.Y."/>
            <person name="Lee Y."/>
            <person name="Oh S."/>
            <person name="Lee J.H."/>
            <person name="Choi E."/>
            <person name="Choi E."/>
            <person name="Lee S.E."/>
            <person name="Jeon J."/>
            <person name="Kim H."/>
            <person name="Choi G."/>
            <person name="Song H."/>
            <person name="Lee J."/>
            <person name="Lee S.C."/>
            <person name="Kwon J.K."/>
            <person name="Lee H.Y."/>
            <person name="Koo N."/>
            <person name="Hong Y."/>
            <person name="Kim R.W."/>
            <person name="Kang W.H."/>
            <person name="Huh J.H."/>
            <person name="Kang B.C."/>
            <person name="Yang T.J."/>
            <person name="Lee Y.H."/>
            <person name="Bennetzen J.L."/>
            <person name="Choi D."/>
        </authorList>
    </citation>
    <scope>NUCLEOTIDE SEQUENCE [LARGE SCALE GENOMIC DNA]</scope>
    <source>
        <strain evidence="3">cv. CM334</strain>
    </source>
</reference>
<dbReference type="Pfam" id="PF25797">
    <property type="entry name" value="PDF2_C"/>
    <property type="match status" value="1"/>
</dbReference>
<dbReference type="Proteomes" id="UP000222542">
    <property type="component" value="Unassembled WGS sequence"/>
</dbReference>
<accession>A0A2G3ANP8</accession>
<dbReference type="Gene3D" id="3.60.21.10">
    <property type="match status" value="1"/>
</dbReference>
<evidence type="ECO:0000313" key="2">
    <source>
        <dbReference type="EMBL" id="PHT95838.1"/>
    </source>
</evidence>
<dbReference type="InterPro" id="IPR042160">
    <property type="entry name" value="HD-Zip_IV"/>
</dbReference>
<dbReference type="PANTHER" id="PTHR45654:SF17">
    <property type="entry name" value="HOMEOBOX-LEUCINE ZIPPER PROTEIN HDG11-LIKE"/>
    <property type="match status" value="1"/>
</dbReference>
<evidence type="ECO:0000259" key="1">
    <source>
        <dbReference type="Pfam" id="PF25797"/>
    </source>
</evidence>
<dbReference type="AlphaFoldDB" id="A0A2G3ANP8"/>
<name>A0A2G3ANP8_CAPAN</name>
<dbReference type="PANTHER" id="PTHR45654">
    <property type="entry name" value="HOMEOBOX-LEUCINE ZIPPER PROTEIN MERISTEM L1"/>
    <property type="match status" value="1"/>
</dbReference>
<dbReference type="InterPro" id="IPR057993">
    <property type="entry name" value="HD-Zip_IV_C"/>
</dbReference>
<comment type="caution">
    <text evidence="2">The sequence shown here is derived from an EMBL/GenBank/DDBJ whole genome shotgun (WGS) entry which is preliminary data.</text>
</comment>
<gene>
    <name evidence="2" type="ORF">T459_03720</name>
</gene>
<dbReference type="InterPro" id="IPR029052">
    <property type="entry name" value="Metallo-depent_PP-like"/>
</dbReference>
<protein>
    <recommendedName>
        <fullName evidence="1">HD-Zip IV C-terminal domain-containing protein</fullName>
    </recommendedName>
</protein>
<reference evidence="2 3" key="1">
    <citation type="journal article" date="2014" name="Nat. Genet.">
        <title>Genome sequence of the hot pepper provides insights into the evolution of pungency in Capsicum species.</title>
        <authorList>
            <person name="Kim S."/>
            <person name="Park M."/>
            <person name="Yeom S.I."/>
            <person name="Kim Y.M."/>
            <person name="Lee J.M."/>
            <person name="Lee H.A."/>
            <person name="Seo E."/>
            <person name="Choi J."/>
            <person name="Cheong K."/>
            <person name="Kim K.T."/>
            <person name="Jung K."/>
            <person name="Lee G.W."/>
            <person name="Oh S.K."/>
            <person name="Bae C."/>
            <person name="Kim S.B."/>
            <person name="Lee H.Y."/>
            <person name="Kim S.Y."/>
            <person name="Kim M.S."/>
            <person name="Kang B.C."/>
            <person name="Jo Y.D."/>
            <person name="Yang H.B."/>
            <person name="Jeong H.J."/>
            <person name="Kang W.H."/>
            <person name="Kwon J.K."/>
            <person name="Shin C."/>
            <person name="Lim J.Y."/>
            <person name="Park J.H."/>
            <person name="Huh J.H."/>
            <person name="Kim J.S."/>
            <person name="Kim B.D."/>
            <person name="Cohen O."/>
            <person name="Paran I."/>
            <person name="Suh M.C."/>
            <person name="Lee S.B."/>
            <person name="Kim Y.K."/>
            <person name="Shin Y."/>
            <person name="Noh S.J."/>
            <person name="Park J."/>
            <person name="Seo Y.S."/>
            <person name="Kwon S.Y."/>
            <person name="Kim H.A."/>
            <person name="Park J.M."/>
            <person name="Kim H.J."/>
            <person name="Choi S.B."/>
            <person name="Bosland P.W."/>
            <person name="Reeves G."/>
            <person name="Jo S.H."/>
            <person name="Lee B.W."/>
            <person name="Cho H.T."/>
            <person name="Choi H.S."/>
            <person name="Lee M.S."/>
            <person name="Yu Y."/>
            <person name="Do Choi Y."/>
            <person name="Park B.S."/>
            <person name="van Deynze A."/>
            <person name="Ashrafi H."/>
            <person name="Hill T."/>
            <person name="Kim W.T."/>
            <person name="Pai H.S."/>
            <person name="Ahn H.K."/>
            <person name="Yeam I."/>
            <person name="Giovannoni J.J."/>
            <person name="Rose J.K."/>
            <person name="Sorensen I."/>
            <person name="Lee S.J."/>
            <person name="Kim R.W."/>
            <person name="Choi I.Y."/>
            <person name="Choi B.S."/>
            <person name="Lim J.S."/>
            <person name="Lee Y.H."/>
            <person name="Choi D."/>
        </authorList>
    </citation>
    <scope>NUCLEOTIDE SEQUENCE [LARGE SCALE GENOMIC DNA]</scope>
    <source>
        <strain evidence="3">cv. CM334</strain>
    </source>
</reference>
<dbReference type="EMBL" id="AYRZ02000001">
    <property type="protein sequence ID" value="PHT95838.1"/>
    <property type="molecule type" value="Genomic_DNA"/>
</dbReference>
<organism evidence="2 3">
    <name type="scientific">Capsicum annuum</name>
    <name type="common">Capsicum pepper</name>
    <dbReference type="NCBI Taxonomy" id="4072"/>
    <lineage>
        <taxon>Eukaryota</taxon>
        <taxon>Viridiplantae</taxon>
        <taxon>Streptophyta</taxon>
        <taxon>Embryophyta</taxon>
        <taxon>Tracheophyta</taxon>
        <taxon>Spermatophyta</taxon>
        <taxon>Magnoliopsida</taxon>
        <taxon>eudicotyledons</taxon>
        <taxon>Gunneridae</taxon>
        <taxon>Pentapetalae</taxon>
        <taxon>asterids</taxon>
        <taxon>lamiids</taxon>
        <taxon>Solanales</taxon>
        <taxon>Solanaceae</taxon>
        <taxon>Solanoideae</taxon>
        <taxon>Capsiceae</taxon>
        <taxon>Capsicum</taxon>
    </lineage>
</organism>
<dbReference type="Gramene" id="PHT95838">
    <property type="protein sequence ID" value="PHT95838"/>
    <property type="gene ID" value="T459_03720"/>
</dbReference>
<evidence type="ECO:0000313" key="3">
    <source>
        <dbReference type="Proteomes" id="UP000222542"/>
    </source>
</evidence>